<proteinExistence type="predicted"/>
<protein>
    <submittedName>
        <fullName evidence="1">XisI protein</fullName>
    </submittedName>
</protein>
<dbReference type="RefSeq" id="WP_254011010.1">
    <property type="nucleotide sequence ID" value="NZ_JAMZMM010000044.1"/>
</dbReference>
<dbReference type="EMBL" id="JAMZMM010000044">
    <property type="protein sequence ID" value="MCP2728208.1"/>
    <property type="molecule type" value="Genomic_DNA"/>
</dbReference>
<keyword evidence="2" id="KW-1185">Reference proteome</keyword>
<dbReference type="Gene3D" id="3.30.310.110">
    <property type="entry name" value="XisI-like"/>
    <property type="match status" value="1"/>
</dbReference>
<comment type="caution">
    <text evidence="1">The sequence shown here is derived from an EMBL/GenBank/DDBJ whole genome shotgun (WGS) entry which is preliminary data.</text>
</comment>
<sequence length="89" mass="10612">MAREINGRESTQNDYLRCGAGDDRKMDKLARYRQIVEEMLLEYGKRKLSNGDIEVQTILDPKRDHYQLVHVGWDRDNWVHSCIIHIERI</sequence>
<accession>A0AAE3GQY3</accession>
<reference evidence="1" key="1">
    <citation type="submission" date="2022-06" db="EMBL/GenBank/DDBJ databases">
        <title>New cyanobacteria of genus Symplocastrum in benthos of Lake Baikal.</title>
        <authorList>
            <person name="Sorokovikova E."/>
            <person name="Tikhonova I."/>
            <person name="Krasnopeev A."/>
            <person name="Evseev P."/>
            <person name="Gladkikh A."/>
            <person name="Belykh O."/>
        </authorList>
    </citation>
    <scope>NUCLEOTIDE SEQUENCE</scope>
    <source>
        <strain evidence="1">BBK-W-15</strain>
    </source>
</reference>
<dbReference type="SUPFAM" id="SSF143847">
    <property type="entry name" value="XisI-like"/>
    <property type="match status" value="1"/>
</dbReference>
<gene>
    <name evidence="1" type="ORF">NJ959_06930</name>
</gene>
<evidence type="ECO:0000313" key="2">
    <source>
        <dbReference type="Proteomes" id="UP001204953"/>
    </source>
</evidence>
<evidence type="ECO:0000313" key="1">
    <source>
        <dbReference type="EMBL" id="MCP2728208.1"/>
    </source>
</evidence>
<dbReference type="AlphaFoldDB" id="A0AAE3GQY3"/>
<organism evidence="1 2">
    <name type="scientific">Limnofasciculus baicalensis BBK-W-15</name>
    <dbReference type="NCBI Taxonomy" id="2699891"/>
    <lineage>
        <taxon>Bacteria</taxon>
        <taxon>Bacillati</taxon>
        <taxon>Cyanobacteriota</taxon>
        <taxon>Cyanophyceae</taxon>
        <taxon>Coleofasciculales</taxon>
        <taxon>Coleofasciculaceae</taxon>
        <taxon>Limnofasciculus</taxon>
        <taxon>Limnofasciculus baicalensis</taxon>
    </lineage>
</organism>
<dbReference type="Proteomes" id="UP001204953">
    <property type="component" value="Unassembled WGS sequence"/>
</dbReference>
<dbReference type="InterPro" id="IPR014968">
    <property type="entry name" value="XisI"/>
</dbReference>
<name>A0AAE3GQY3_9CYAN</name>
<dbReference type="Pfam" id="PF08869">
    <property type="entry name" value="XisI"/>
    <property type="match status" value="1"/>
</dbReference>
<dbReference type="InterPro" id="IPR035943">
    <property type="entry name" value="XisI-like_sf"/>
</dbReference>